<evidence type="ECO:0000313" key="2">
    <source>
        <dbReference type="Proteomes" id="UP000236161"/>
    </source>
</evidence>
<sequence>MGGREIEWAGLAERFQKDASYQESLMMEHEVLNATKGFMGNPCLMVIPPAADLRPNSPPEGAVCVYRAQVEYVLMLPPQPEFKEVLNSFQLVPAQLPPMPSPTCTPS</sequence>
<evidence type="ECO:0000313" key="1">
    <source>
        <dbReference type="EMBL" id="PKA45596.1"/>
    </source>
</evidence>
<keyword evidence="2" id="KW-1185">Reference proteome</keyword>
<proteinExistence type="predicted"/>
<dbReference type="OrthoDB" id="1752359at2759"/>
<dbReference type="AlphaFoldDB" id="A0A2H9ZQN8"/>
<name>A0A2H9ZQN8_9ASPA</name>
<dbReference type="EMBL" id="KZ454830">
    <property type="protein sequence ID" value="PKA45596.1"/>
    <property type="molecule type" value="Genomic_DNA"/>
</dbReference>
<protein>
    <submittedName>
        <fullName evidence="1">Uncharacterized protein</fullName>
    </submittedName>
</protein>
<dbReference type="Proteomes" id="UP000236161">
    <property type="component" value="Unassembled WGS sequence"/>
</dbReference>
<reference evidence="1 2" key="1">
    <citation type="journal article" date="2017" name="Nature">
        <title>The Apostasia genome and the evolution of orchids.</title>
        <authorList>
            <person name="Zhang G.Q."/>
            <person name="Liu K.W."/>
            <person name="Li Z."/>
            <person name="Lohaus R."/>
            <person name="Hsiao Y.Y."/>
            <person name="Niu S.C."/>
            <person name="Wang J.Y."/>
            <person name="Lin Y.C."/>
            <person name="Xu Q."/>
            <person name="Chen L.J."/>
            <person name="Yoshida K."/>
            <person name="Fujiwara S."/>
            <person name="Wang Z.W."/>
            <person name="Zhang Y.Q."/>
            <person name="Mitsuda N."/>
            <person name="Wang M."/>
            <person name="Liu G.H."/>
            <person name="Pecoraro L."/>
            <person name="Huang H.X."/>
            <person name="Xiao X.J."/>
            <person name="Lin M."/>
            <person name="Wu X.Y."/>
            <person name="Wu W.L."/>
            <person name="Chen Y.Y."/>
            <person name="Chang S.B."/>
            <person name="Sakamoto S."/>
            <person name="Ohme-Takagi M."/>
            <person name="Yagi M."/>
            <person name="Zeng S.J."/>
            <person name="Shen C.Y."/>
            <person name="Yeh C.M."/>
            <person name="Luo Y.B."/>
            <person name="Tsai W.C."/>
            <person name="Van de Peer Y."/>
            <person name="Liu Z.J."/>
        </authorList>
    </citation>
    <scope>NUCLEOTIDE SEQUENCE [LARGE SCALE GENOMIC DNA]</scope>
    <source>
        <strain evidence="2">cv. Shenzhen</strain>
        <tissue evidence="1">Stem</tissue>
    </source>
</reference>
<gene>
    <name evidence="1" type="ORF">AXF42_Ash010935</name>
</gene>
<organism evidence="1 2">
    <name type="scientific">Apostasia shenzhenica</name>
    <dbReference type="NCBI Taxonomy" id="1088818"/>
    <lineage>
        <taxon>Eukaryota</taxon>
        <taxon>Viridiplantae</taxon>
        <taxon>Streptophyta</taxon>
        <taxon>Embryophyta</taxon>
        <taxon>Tracheophyta</taxon>
        <taxon>Spermatophyta</taxon>
        <taxon>Magnoliopsida</taxon>
        <taxon>Liliopsida</taxon>
        <taxon>Asparagales</taxon>
        <taxon>Orchidaceae</taxon>
        <taxon>Apostasioideae</taxon>
        <taxon>Apostasia</taxon>
    </lineage>
</organism>
<accession>A0A2H9ZQN8</accession>